<dbReference type="OrthoDB" id="153510at2"/>
<keyword evidence="5 12" id="KW-1133">Transmembrane helix</keyword>
<evidence type="ECO:0000256" key="10">
    <source>
        <dbReference type="ARBA" id="ARBA00030803"/>
    </source>
</evidence>
<dbReference type="InterPro" id="IPR053877">
    <property type="entry name" value="RskA_N"/>
</dbReference>
<evidence type="ECO:0000256" key="3">
    <source>
        <dbReference type="ARBA" id="ARBA00022475"/>
    </source>
</evidence>
<feature type="transmembrane region" description="Helical" evidence="12">
    <location>
        <begin position="154"/>
        <end position="175"/>
    </location>
</feature>
<dbReference type="InterPro" id="IPR051474">
    <property type="entry name" value="Anti-sigma-K/W_factor"/>
</dbReference>
<dbReference type="InterPro" id="IPR041916">
    <property type="entry name" value="Anti_sigma_zinc_sf"/>
</dbReference>
<feature type="domain" description="Anti-sigma-K factor RskA N-terminal" evidence="14">
    <location>
        <begin position="30"/>
        <end position="61"/>
    </location>
</feature>
<feature type="domain" description="Anti-sigma K factor RskA C-terminal" evidence="13">
    <location>
        <begin position="157"/>
        <end position="291"/>
    </location>
</feature>
<dbReference type="GO" id="GO:0006417">
    <property type="term" value="P:regulation of translation"/>
    <property type="evidence" value="ECO:0007669"/>
    <property type="project" value="TreeGrafter"/>
</dbReference>
<accession>A0A4V2EYT6</accession>
<evidence type="ECO:0000259" key="14">
    <source>
        <dbReference type="Pfam" id="PF22618"/>
    </source>
</evidence>
<gene>
    <name evidence="15" type="ORF">EV187_2499</name>
</gene>
<dbReference type="GO" id="GO:0005886">
    <property type="term" value="C:plasma membrane"/>
    <property type="evidence" value="ECO:0007669"/>
    <property type="project" value="UniProtKB-SubCell"/>
</dbReference>
<evidence type="ECO:0000256" key="12">
    <source>
        <dbReference type="SAM" id="Phobius"/>
    </source>
</evidence>
<evidence type="ECO:0000313" key="16">
    <source>
        <dbReference type="Proteomes" id="UP000293289"/>
    </source>
</evidence>
<dbReference type="PANTHER" id="PTHR37461">
    <property type="entry name" value="ANTI-SIGMA-K FACTOR RSKA"/>
    <property type="match status" value="1"/>
</dbReference>
<keyword evidence="4 12" id="KW-0812">Transmembrane</keyword>
<evidence type="ECO:0000256" key="4">
    <source>
        <dbReference type="ARBA" id="ARBA00022692"/>
    </source>
</evidence>
<evidence type="ECO:0000256" key="8">
    <source>
        <dbReference type="ARBA" id="ARBA00023163"/>
    </source>
</evidence>
<sequence length="296" mass="30129">MTGHDDELERGRRDAGARSGEPISVEAFHGLAAAYALDALDHDERAEFERALAASPELRDEVDAYAESAAHLAEQGEPVAPPPSLKARLMAELDSTPQVAADAAPDVPEAAAPAPPVAPTAPTPSPTPAAGGSDRPVGRAESAARRRWFQRPGAIIGAAAAAVVLIAGAVIGIGWTGPNGWGAQREMAAIAEAPDAQSQTHEVEGGGEVTLVSSAAAGRSGVIVEGLPALDADQTYELWYIDDAGADSAGTFDVAGPETWRVLDGSFTPGVAVGITVEPSGGSPQPTTDPIVFIPT</sequence>
<dbReference type="Pfam" id="PF22618">
    <property type="entry name" value="RskA_N"/>
    <property type="match status" value="1"/>
</dbReference>
<evidence type="ECO:0000259" key="13">
    <source>
        <dbReference type="Pfam" id="PF10099"/>
    </source>
</evidence>
<feature type="compositionally biased region" description="Basic and acidic residues" evidence="11">
    <location>
        <begin position="1"/>
        <end position="16"/>
    </location>
</feature>
<organism evidence="15 16">
    <name type="scientific">Agromyces ramosus</name>
    <dbReference type="NCBI Taxonomy" id="33879"/>
    <lineage>
        <taxon>Bacteria</taxon>
        <taxon>Bacillati</taxon>
        <taxon>Actinomycetota</taxon>
        <taxon>Actinomycetes</taxon>
        <taxon>Micrococcales</taxon>
        <taxon>Microbacteriaceae</taxon>
        <taxon>Agromyces</taxon>
    </lineage>
</organism>
<dbReference type="Gene3D" id="1.10.10.1320">
    <property type="entry name" value="Anti-sigma factor, zinc-finger domain"/>
    <property type="match status" value="1"/>
</dbReference>
<evidence type="ECO:0000256" key="2">
    <source>
        <dbReference type="ARBA" id="ARBA00004236"/>
    </source>
</evidence>
<feature type="region of interest" description="Disordered" evidence="11">
    <location>
        <begin position="102"/>
        <end position="144"/>
    </location>
</feature>
<evidence type="ECO:0000256" key="7">
    <source>
        <dbReference type="ARBA" id="ARBA00023136"/>
    </source>
</evidence>
<dbReference type="InterPro" id="IPR018764">
    <property type="entry name" value="RskA_C"/>
</dbReference>
<evidence type="ECO:0000256" key="9">
    <source>
        <dbReference type="ARBA" id="ARBA00029829"/>
    </source>
</evidence>
<evidence type="ECO:0000256" key="11">
    <source>
        <dbReference type="SAM" id="MobiDB-lite"/>
    </source>
</evidence>
<keyword evidence="7 12" id="KW-0472">Membrane</keyword>
<keyword evidence="6" id="KW-0805">Transcription regulation</keyword>
<dbReference type="AlphaFoldDB" id="A0A4V2EYT6"/>
<keyword evidence="8" id="KW-0804">Transcription</keyword>
<evidence type="ECO:0000256" key="5">
    <source>
        <dbReference type="ARBA" id="ARBA00022989"/>
    </source>
</evidence>
<comment type="subcellular location">
    <subcellularLocation>
        <location evidence="2">Cell membrane</location>
    </subcellularLocation>
    <subcellularLocation>
        <location evidence="1">Membrane</location>
        <topology evidence="1">Single-pass membrane protein</topology>
    </subcellularLocation>
</comment>
<protein>
    <recommendedName>
        <fullName evidence="10">Regulator of SigK</fullName>
    </recommendedName>
    <alternativeName>
        <fullName evidence="9">Sigma-K anti-sigma factor RskA</fullName>
    </alternativeName>
</protein>
<dbReference type="PANTHER" id="PTHR37461:SF1">
    <property type="entry name" value="ANTI-SIGMA-K FACTOR RSKA"/>
    <property type="match status" value="1"/>
</dbReference>
<evidence type="ECO:0000313" key="15">
    <source>
        <dbReference type="EMBL" id="RZS64120.1"/>
    </source>
</evidence>
<feature type="region of interest" description="Disordered" evidence="11">
    <location>
        <begin position="1"/>
        <end position="21"/>
    </location>
</feature>
<proteinExistence type="predicted"/>
<keyword evidence="16" id="KW-1185">Reference proteome</keyword>
<dbReference type="Proteomes" id="UP000293289">
    <property type="component" value="Unassembled WGS sequence"/>
</dbReference>
<feature type="compositionally biased region" description="Pro residues" evidence="11">
    <location>
        <begin position="113"/>
        <end position="127"/>
    </location>
</feature>
<comment type="caution">
    <text evidence="15">The sequence shown here is derived from an EMBL/GenBank/DDBJ whole genome shotgun (WGS) entry which is preliminary data.</text>
</comment>
<evidence type="ECO:0000256" key="1">
    <source>
        <dbReference type="ARBA" id="ARBA00004167"/>
    </source>
</evidence>
<keyword evidence="3" id="KW-1003">Cell membrane</keyword>
<dbReference type="EMBL" id="SGWY01000003">
    <property type="protein sequence ID" value="RZS64120.1"/>
    <property type="molecule type" value="Genomic_DNA"/>
</dbReference>
<dbReference type="Pfam" id="PF10099">
    <property type="entry name" value="RskA_C"/>
    <property type="match status" value="1"/>
</dbReference>
<dbReference type="RefSeq" id="WP_130353402.1">
    <property type="nucleotide sequence ID" value="NZ_SGWY01000003.1"/>
</dbReference>
<name>A0A4V2EYT6_9MICO</name>
<dbReference type="GO" id="GO:0016989">
    <property type="term" value="F:sigma factor antagonist activity"/>
    <property type="evidence" value="ECO:0007669"/>
    <property type="project" value="TreeGrafter"/>
</dbReference>
<evidence type="ECO:0000256" key="6">
    <source>
        <dbReference type="ARBA" id="ARBA00023015"/>
    </source>
</evidence>
<reference evidence="15 16" key="1">
    <citation type="submission" date="2019-02" db="EMBL/GenBank/DDBJ databases">
        <title>Genomic Encyclopedia of Type Strains, Phase IV (KMG-IV): sequencing the most valuable type-strain genomes for metagenomic binning, comparative biology and taxonomic classification.</title>
        <authorList>
            <person name="Goeker M."/>
        </authorList>
    </citation>
    <scope>NUCLEOTIDE SEQUENCE [LARGE SCALE GENOMIC DNA]</scope>
    <source>
        <strain evidence="15 16">DSM 43045</strain>
    </source>
</reference>
<feature type="compositionally biased region" description="Low complexity" evidence="11">
    <location>
        <begin position="102"/>
        <end position="112"/>
    </location>
</feature>